<feature type="domain" description="ABC transmembrane type-1" evidence="13">
    <location>
        <begin position="904"/>
        <end position="1184"/>
    </location>
</feature>
<accession>W2RX54</accession>
<feature type="compositionally biased region" description="Polar residues" evidence="10">
    <location>
        <begin position="1472"/>
        <end position="1489"/>
    </location>
</feature>
<evidence type="ECO:0000256" key="7">
    <source>
        <dbReference type="ARBA" id="ARBA00022840"/>
    </source>
</evidence>
<evidence type="ECO:0000256" key="1">
    <source>
        <dbReference type="ARBA" id="ARBA00004651"/>
    </source>
</evidence>
<dbReference type="InterPro" id="IPR050173">
    <property type="entry name" value="ABC_transporter_C-like"/>
</dbReference>
<feature type="region of interest" description="Disordered" evidence="10">
    <location>
        <begin position="1671"/>
        <end position="1700"/>
    </location>
</feature>
<feature type="transmembrane region" description="Helical" evidence="11">
    <location>
        <begin position="63"/>
        <end position="86"/>
    </location>
</feature>
<dbReference type="InterPro" id="IPR017871">
    <property type="entry name" value="ABC_transporter-like_CS"/>
</dbReference>
<evidence type="ECO:0000256" key="6">
    <source>
        <dbReference type="ARBA" id="ARBA00022741"/>
    </source>
</evidence>
<dbReference type="PROSITE" id="PS50893">
    <property type="entry name" value="ABC_TRANSPORTER_2"/>
    <property type="match status" value="2"/>
</dbReference>
<dbReference type="EMBL" id="KB822719">
    <property type="protein sequence ID" value="ETN41096.1"/>
    <property type="molecule type" value="Genomic_DNA"/>
</dbReference>
<feature type="domain" description="ABC transporter" evidence="12">
    <location>
        <begin position="620"/>
        <end position="851"/>
    </location>
</feature>
<dbReference type="Pfam" id="PF00664">
    <property type="entry name" value="ABC_membrane"/>
    <property type="match status" value="2"/>
</dbReference>
<evidence type="ECO:0000256" key="9">
    <source>
        <dbReference type="ARBA" id="ARBA00023136"/>
    </source>
</evidence>
<organism evidence="14 15">
    <name type="scientific">Cyphellophora europaea (strain CBS 101466)</name>
    <name type="common">Phialophora europaea</name>
    <dbReference type="NCBI Taxonomy" id="1220924"/>
    <lineage>
        <taxon>Eukaryota</taxon>
        <taxon>Fungi</taxon>
        <taxon>Dikarya</taxon>
        <taxon>Ascomycota</taxon>
        <taxon>Pezizomycotina</taxon>
        <taxon>Eurotiomycetes</taxon>
        <taxon>Chaetothyriomycetidae</taxon>
        <taxon>Chaetothyriales</taxon>
        <taxon>Cyphellophoraceae</taxon>
        <taxon>Cyphellophora</taxon>
    </lineage>
</organism>
<feature type="region of interest" description="Disordered" evidence="10">
    <location>
        <begin position="1471"/>
        <end position="1526"/>
    </location>
</feature>
<dbReference type="InterPro" id="IPR036640">
    <property type="entry name" value="ABC1_TM_sf"/>
</dbReference>
<feature type="domain" description="ABC transporter" evidence="12">
    <location>
        <begin position="1221"/>
        <end position="1452"/>
    </location>
</feature>
<dbReference type="HOGENOM" id="CLU_000604_27_5_1"/>
<evidence type="ECO:0000256" key="11">
    <source>
        <dbReference type="SAM" id="Phobius"/>
    </source>
</evidence>
<feature type="transmembrane region" description="Helical" evidence="11">
    <location>
        <begin position="893"/>
        <end position="919"/>
    </location>
</feature>
<evidence type="ECO:0000259" key="13">
    <source>
        <dbReference type="PROSITE" id="PS50929"/>
    </source>
</evidence>
<evidence type="ECO:0000256" key="3">
    <source>
        <dbReference type="ARBA" id="ARBA00022448"/>
    </source>
</evidence>
<gene>
    <name evidence="14" type="ORF">HMPREF1541_03031</name>
</gene>
<keyword evidence="8 11" id="KW-1133">Transmembrane helix</keyword>
<dbReference type="Proteomes" id="UP000030752">
    <property type="component" value="Unassembled WGS sequence"/>
</dbReference>
<dbReference type="SMART" id="SM00382">
    <property type="entry name" value="AAA"/>
    <property type="match status" value="2"/>
</dbReference>
<dbReference type="InterPro" id="IPR044746">
    <property type="entry name" value="ABCC_6TM_D1"/>
</dbReference>
<dbReference type="InterPro" id="IPR011527">
    <property type="entry name" value="ABC1_TM_dom"/>
</dbReference>
<dbReference type="FunFam" id="3.40.50.300:FF:000838">
    <property type="entry name" value="ABC multidrug transporter (Eurofung)"/>
    <property type="match status" value="1"/>
</dbReference>
<dbReference type="PROSITE" id="PS00211">
    <property type="entry name" value="ABC_TRANSPORTER_1"/>
    <property type="match status" value="2"/>
</dbReference>
<dbReference type="OrthoDB" id="6500128at2759"/>
<dbReference type="FunFam" id="1.20.1560.10:FF:000066">
    <property type="entry name" value="ABC multidrug transporter (Eurofung)"/>
    <property type="match status" value="1"/>
</dbReference>
<feature type="domain" description="ABC transmembrane type-1" evidence="13">
    <location>
        <begin position="277"/>
        <end position="554"/>
    </location>
</feature>
<feature type="transmembrane region" description="Helical" evidence="11">
    <location>
        <begin position="311"/>
        <end position="330"/>
    </location>
</feature>
<keyword evidence="15" id="KW-1185">Reference proteome</keyword>
<keyword evidence="6" id="KW-0547">Nucleotide-binding</keyword>
<feature type="region of interest" description="Disordered" evidence="10">
    <location>
        <begin position="573"/>
        <end position="595"/>
    </location>
</feature>
<dbReference type="InterPro" id="IPR027417">
    <property type="entry name" value="P-loop_NTPase"/>
</dbReference>
<feature type="transmembrane region" description="Helical" evidence="11">
    <location>
        <begin position="129"/>
        <end position="150"/>
    </location>
</feature>
<dbReference type="InterPro" id="IPR003593">
    <property type="entry name" value="AAA+_ATPase"/>
</dbReference>
<feature type="transmembrane region" description="Helical" evidence="11">
    <location>
        <begin position="32"/>
        <end position="51"/>
    </location>
</feature>
<dbReference type="Pfam" id="PF00005">
    <property type="entry name" value="ABC_tran"/>
    <property type="match status" value="2"/>
</dbReference>
<dbReference type="CDD" id="cd03244">
    <property type="entry name" value="ABCC_MRP_domain2"/>
    <property type="match status" value="1"/>
</dbReference>
<name>W2RX54_CYPE1</name>
<dbReference type="GO" id="GO:0016887">
    <property type="term" value="F:ATP hydrolysis activity"/>
    <property type="evidence" value="ECO:0007669"/>
    <property type="project" value="InterPro"/>
</dbReference>
<dbReference type="PANTHER" id="PTHR24223">
    <property type="entry name" value="ATP-BINDING CASSETTE SUB-FAMILY C"/>
    <property type="match status" value="1"/>
</dbReference>
<dbReference type="GO" id="GO:0005886">
    <property type="term" value="C:plasma membrane"/>
    <property type="evidence" value="ECO:0007669"/>
    <property type="project" value="UniProtKB-SubCell"/>
</dbReference>
<protein>
    <recommendedName>
        <fullName evidence="16">ABC transporter</fullName>
    </recommendedName>
</protein>
<feature type="transmembrane region" description="Helical" evidence="11">
    <location>
        <begin position="1033"/>
        <end position="1057"/>
    </location>
</feature>
<dbReference type="GO" id="GO:0005524">
    <property type="term" value="F:ATP binding"/>
    <property type="evidence" value="ECO:0007669"/>
    <property type="project" value="UniProtKB-KW"/>
</dbReference>
<evidence type="ECO:0000256" key="10">
    <source>
        <dbReference type="SAM" id="MobiDB-lite"/>
    </source>
</evidence>
<feature type="transmembrane region" description="Helical" evidence="11">
    <location>
        <begin position="939"/>
        <end position="966"/>
    </location>
</feature>
<dbReference type="PANTHER" id="PTHR24223:SF269">
    <property type="entry name" value="ABC MULTIDRUG TRANSPORTER (EUROFUNG)-RELATED"/>
    <property type="match status" value="1"/>
</dbReference>
<proteinExistence type="inferred from homology"/>
<keyword evidence="9 11" id="KW-0472">Membrane</keyword>
<evidence type="ECO:0000313" key="14">
    <source>
        <dbReference type="EMBL" id="ETN41096.1"/>
    </source>
</evidence>
<reference evidence="14 15" key="1">
    <citation type="submission" date="2013-03" db="EMBL/GenBank/DDBJ databases">
        <title>The Genome Sequence of Phialophora europaea CBS 101466.</title>
        <authorList>
            <consortium name="The Broad Institute Genomics Platform"/>
            <person name="Cuomo C."/>
            <person name="de Hoog S."/>
            <person name="Gorbushina A."/>
            <person name="Walker B."/>
            <person name="Young S.K."/>
            <person name="Zeng Q."/>
            <person name="Gargeya S."/>
            <person name="Fitzgerald M."/>
            <person name="Haas B."/>
            <person name="Abouelleil A."/>
            <person name="Allen A.W."/>
            <person name="Alvarado L."/>
            <person name="Arachchi H.M."/>
            <person name="Berlin A.M."/>
            <person name="Chapman S.B."/>
            <person name="Gainer-Dewar J."/>
            <person name="Goldberg J."/>
            <person name="Griggs A."/>
            <person name="Gujja S."/>
            <person name="Hansen M."/>
            <person name="Howarth C."/>
            <person name="Imamovic A."/>
            <person name="Ireland A."/>
            <person name="Larimer J."/>
            <person name="McCowan C."/>
            <person name="Murphy C."/>
            <person name="Pearson M."/>
            <person name="Poon T.W."/>
            <person name="Priest M."/>
            <person name="Roberts A."/>
            <person name="Saif S."/>
            <person name="Shea T."/>
            <person name="Sisk P."/>
            <person name="Sykes S."/>
            <person name="Wortman J."/>
            <person name="Nusbaum C."/>
            <person name="Birren B."/>
        </authorList>
    </citation>
    <scope>NUCLEOTIDE SEQUENCE [LARGE SCALE GENOMIC DNA]</scope>
    <source>
        <strain evidence="14 15">CBS 101466</strain>
    </source>
</reference>
<feature type="transmembrane region" description="Helical" evidence="11">
    <location>
        <begin position="1126"/>
        <end position="1145"/>
    </location>
</feature>
<keyword evidence="7" id="KW-0067">ATP-binding</keyword>
<evidence type="ECO:0000259" key="12">
    <source>
        <dbReference type="PROSITE" id="PS50893"/>
    </source>
</evidence>
<dbReference type="STRING" id="1220924.W2RX54"/>
<evidence type="ECO:0000256" key="2">
    <source>
        <dbReference type="ARBA" id="ARBA00009726"/>
    </source>
</evidence>
<dbReference type="SUPFAM" id="SSF52540">
    <property type="entry name" value="P-loop containing nucleoside triphosphate hydrolases"/>
    <property type="match status" value="2"/>
</dbReference>
<evidence type="ECO:0000256" key="4">
    <source>
        <dbReference type="ARBA" id="ARBA00022475"/>
    </source>
</evidence>
<feature type="transmembrane region" description="Helical" evidence="11">
    <location>
        <begin position="273"/>
        <end position="291"/>
    </location>
</feature>
<dbReference type="InterPro" id="IPR044726">
    <property type="entry name" value="ABCC_6TM_D2"/>
</dbReference>
<feature type="transmembrane region" description="Helical" evidence="11">
    <location>
        <begin position="98"/>
        <end position="117"/>
    </location>
</feature>
<dbReference type="InterPro" id="IPR003439">
    <property type="entry name" value="ABC_transporter-like_ATP-bd"/>
</dbReference>
<dbReference type="RefSeq" id="XP_008715605.1">
    <property type="nucleotide sequence ID" value="XM_008717383.1"/>
</dbReference>
<dbReference type="eggNOG" id="KOG0054">
    <property type="taxonomic scope" value="Eukaryota"/>
</dbReference>
<evidence type="ECO:0000256" key="5">
    <source>
        <dbReference type="ARBA" id="ARBA00022692"/>
    </source>
</evidence>
<sequence>MGCPIEVEDVFGPAVASTCHWGFDFTLLFEEIFFGIVPVVVLSVLIPLRLFQLYRRQPVFRPGVFYYIKIACHAANSTIQLVKLIFLVIPNFVPKTRASIATAALSFYISLLLLALSHFEHLRSVRPSALLSLYFGLSILFDTIRARTLWTIEGNLPFAVAFSVDLGFKLALFIFESLEKESGYRRATYETVSHETAGNVFTRGLFWWLNPLLWKGFRRILDVDQLPAIDNELSSPELQKRVWARWERLPHKTPGALVKLLFSEYKYSMFQGMLPRLALSGFTFAQPFLITRVVNFATDPVVRLDNQLGNGLIAATALIYIGLAVSNANAQHKTYRVITKLRATLVSLIYYKTLGVSIPTAQESSAVTLMSTDVERSGTGLRFMHEVWASPIDIGLAIYLLERQLGPAAAAPGVLFMLCSGAGLRVAASMGQRQKLWLESIERRIKATSDMLSSMKEVRMGGLQARMEDEIEKLRKEEIEISRKFKNALALIVCLSYTTAAMGPVFSFGIFSLLAKRNNTTPLTTEKGFTSLAVFSLLRTPMALILDSIAGLVASIGAMQRIGEYLAAESHLPAHRHHTSPSPPPPYDPMSFEKGDERYDPVPLKELQPNLDSPSNSPDPRVVLATKYSAGWEKDRGFIVQDLNFSVMRGSLTFIVGPVGCGKSTLLNAMLGETTVNSGDLHTTFDRAAFAGQSPWLISDTIRNNIVGTSVFEPVWYNQVIDACALRDDISSMAHGDQEIVDGGGSNLSGGQQARVGVARAVYSRQRVIIFDDVMSGLDARTESTLFTNLLGPEGLLRNDSITTIFATNAVHRLSAGDHVIALTADGKILEQGPYAELLKTKHGQSSPPESDGFEQASIKPVDTEVQGLIAKLSAQEVKGSQRRTGDLSVYQYYAKIVGWFNFLLFLSCGALFVFALVFPQYLVKWWAEQNAREPHSKLGLYLGSYFGLAWLAIFGLAAGCLQLVVRMMPRASTSFHTILLQTTLNAPLSLFSGSNVGDSVNRFSSDLQLIDMELPLALFNTSIEFLSSIANLIVIAISAKFIGAALPAVLVVFFFVQKFYLRTARQLRLLDIEAKGPLFSHFLETLSGIAAIRSYGAEADYEHRAMDKLDYSQKPNYLLYCVQRWLNLVLDFIVAGIAIVFIAIAVKTKGDIDPGLIGTALVGIVNFSVSIKALLENWTNLETSVGAVSRVRSFALETRSEHMPGENHPPPPNWPAEGNVTYHEITATWEGKDKPVIKELSLGVEPGKKLAICGRSGSGKSSLISALFRLLEPQLGAIIIDGVDLTTMPRQEIRGRLICVPQAPFLLTGSIRENVDPFHVATDEDVMYALRQVQMLEAIQSIGGLNATVDGDKMSVGQKQLICLARATLRPGSILVLDEATASLDFDTDEIVQKVIRTAFKHHTIIAIAHRLKTIVDYDHVAVISDGRLVEYGPPSRLLEDQSSRFAQLYRISAGHTKIERAKSLARARSLQRNASARSGLTIRSLSKNVHRPPPLNDDPSQDLGRSNSWTTEDGKGPPSLANLQTTNLDHDKAEQDLSAWPSYHDSRPNFPDDDDDDEGVSPLIAGTLSGPHSDFPVMPTFAISSAPNSATSDSHFTVRQQIDAAFMSYTNASSRAGAGTGTIGRGGGVGMGDYGRYGGLARLATMKREREKREMDRRWEERLGRFGSLNGRTEGEEVVEGEASGSQARYSVPDVDFD</sequence>
<evidence type="ECO:0000256" key="8">
    <source>
        <dbReference type="ARBA" id="ARBA00022989"/>
    </source>
</evidence>
<dbReference type="FunFam" id="1.20.1560.10:FF:000055">
    <property type="entry name" value="ABC multidrug transporter (Eurofung)"/>
    <property type="match status" value="1"/>
</dbReference>
<evidence type="ECO:0008006" key="16">
    <source>
        <dbReference type="Google" id="ProtNLM"/>
    </source>
</evidence>
<dbReference type="CDD" id="cd18580">
    <property type="entry name" value="ABC_6TM_ABCC_D2"/>
    <property type="match status" value="1"/>
</dbReference>
<dbReference type="VEuPathDB" id="FungiDB:HMPREF1541_03031"/>
<dbReference type="Gene3D" id="3.40.50.300">
    <property type="entry name" value="P-loop containing nucleotide triphosphate hydrolases"/>
    <property type="match status" value="2"/>
</dbReference>
<comment type="similarity">
    <text evidence="2">Belongs to the ABC transporter superfamily. ABCC family. Conjugate transporter (TC 3.A.1.208) subfamily.</text>
</comment>
<dbReference type="Gene3D" id="1.20.1560.10">
    <property type="entry name" value="ABC transporter type 1, transmembrane domain"/>
    <property type="match status" value="2"/>
</dbReference>
<keyword evidence="3" id="KW-0813">Transport</keyword>
<feature type="region of interest" description="Disordered" evidence="10">
    <location>
        <begin position="1541"/>
        <end position="1573"/>
    </location>
</feature>
<dbReference type="PROSITE" id="PS50929">
    <property type="entry name" value="ABC_TM1F"/>
    <property type="match status" value="2"/>
</dbReference>
<dbReference type="SUPFAM" id="SSF90123">
    <property type="entry name" value="ABC transporter transmembrane region"/>
    <property type="match status" value="2"/>
</dbReference>
<dbReference type="InParanoid" id="W2RX54"/>
<keyword evidence="4" id="KW-1003">Cell membrane</keyword>
<dbReference type="GO" id="GO:0140359">
    <property type="term" value="F:ABC-type transporter activity"/>
    <property type="evidence" value="ECO:0007669"/>
    <property type="project" value="InterPro"/>
</dbReference>
<evidence type="ECO:0000313" key="15">
    <source>
        <dbReference type="Proteomes" id="UP000030752"/>
    </source>
</evidence>
<comment type="subcellular location">
    <subcellularLocation>
        <location evidence="1">Cell membrane</location>
        <topology evidence="1">Multi-pass membrane protein</topology>
    </subcellularLocation>
</comment>
<dbReference type="GeneID" id="19970370"/>
<feature type="transmembrane region" description="Helical" evidence="11">
    <location>
        <begin position="488"/>
        <end position="514"/>
    </location>
</feature>
<keyword evidence="5 11" id="KW-0812">Transmembrane</keyword>
<feature type="transmembrane region" description="Helical" evidence="11">
    <location>
        <begin position="156"/>
        <end position="175"/>
    </location>
</feature>
<dbReference type="CDD" id="cd18579">
    <property type="entry name" value="ABC_6TM_ABCC_D1"/>
    <property type="match status" value="1"/>
</dbReference>